<name>A0A975G3R7_9CAUL</name>
<evidence type="ECO:0000256" key="5">
    <source>
        <dbReference type="ARBA" id="ARBA00023002"/>
    </source>
</evidence>
<feature type="domain" description="TauD/TfdA-like" evidence="7">
    <location>
        <begin position="16"/>
        <end position="280"/>
    </location>
</feature>
<sequence length="304" mass="33901">MSADGHLNVEDVVLSVKPVAGRIGAEIEGVRLAADLPAHTIRTLRAALLKHKVLFFRGQDHLTDAEQEGFAARFGAPVAHPTVPVLDGSNYILELDGSNGARASSWHTDVTFTDAYPQASILRSLVAPDHGGDTLWANTARAYDDLPPELKVLAENLWATHSNLYDYAGAKPNQSEEAARRYREVFTRTVYETDHPVVRVHPETGERTLVLGHFIKRFKGYSSEASNRLFELLQGYVIRPENTVRWRWRAGDVAFWDNRATQHRAVDDYGDQPRIVRRVTVTGDVPVSVDGRRSETRQVEKAAA</sequence>
<dbReference type="GO" id="GO:0016706">
    <property type="term" value="F:2-oxoglutarate-dependent dioxygenase activity"/>
    <property type="evidence" value="ECO:0007669"/>
    <property type="project" value="UniProtKB-ARBA"/>
</dbReference>
<dbReference type="GO" id="GO:0046872">
    <property type="term" value="F:metal ion binding"/>
    <property type="evidence" value="ECO:0007669"/>
    <property type="project" value="UniProtKB-KW"/>
</dbReference>
<dbReference type="RefSeq" id="WP_211940177.1">
    <property type="nucleotide sequence ID" value="NZ_CP073078.1"/>
</dbReference>
<gene>
    <name evidence="8" type="ORF">KCG34_09790</name>
</gene>
<dbReference type="FunFam" id="3.60.130.10:FF:000002">
    <property type="entry name" value="Alpha-ketoglutarate-dependent taurine dioxygenase"/>
    <property type="match status" value="1"/>
</dbReference>
<dbReference type="SUPFAM" id="SSF51197">
    <property type="entry name" value="Clavaminate synthase-like"/>
    <property type="match status" value="1"/>
</dbReference>
<comment type="similarity">
    <text evidence="2">Belongs to the TfdA dioxygenase family.</text>
</comment>
<keyword evidence="6" id="KW-0408">Iron</keyword>
<comment type="cofactor">
    <cofactor evidence="1">
        <name>Fe(2+)</name>
        <dbReference type="ChEBI" id="CHEBI:29033"/>
    </cofactor>
</comment>
<evidence type="ECO:0000313" key="8">
    <source>
        <dbReference type="EMBL" id="QUD90126.1"/>
    </source>
</evidence>
<keyword evidence="4 8" id="KW-0223">Dioxygenase</keyword>
<keyword evidence="5" id="KW-0560">Oxidoreductase</keyword>
<dbReference type="InterPro" id="IPR003819">
    <property type="entry name" value="TauD/TfdA-like"/>
</dbReference>
<reference evidence="8" key="1">
    <citation type="submission" date="2021-04" db="EMBL/GenBank/DDBJ databases">
        <title>The complete genome sequence of Caulobacter sp. S6.</title>
        <authorList>
            <person name="Tang Y."/>
            <person name="Ouyang W."/>
            <person name="Liu Q."/>
            <person name="Huang B."/>
            <person name="Guo Z."/>
            <person name="Lei P."/>
        </authorList>
    </citation>
    <scope>NUCLEOTIDE SEQUENCE</scope>
    <source>
        <strain evidence="8">S6</strain>
    </source>
</reference>
<evidence type="ECO:0000256" key="3">
    <source>
        <dbReference type="ARBA" id="ARBA00022723"/>
    </source>
</evidence>
<dbReference type="PANTHER" id="PTHR30468">
    <property type="entry name" value="ALPHA-KETOGLUTARATE-DEPENDENT SULFONATE DIOXYGENASE"/>
    <property type="match status" value="1"/>
</dbReference>
<dbReference type="KEGG" id="caul:KCG34_09790"/>
<keyword evidence="9" id="KW-1185">Reference proteome</keyword>
<dbReference type="Pfam" id="PF02668">
    <property type="entry name" value="TauD"/>
    <property type="match status" value="1"/>
</dbReference>
<keyword evidence="3" id="KW-0479">Metal-binding</keyword>
<protein>
    <submittedName>
        <fullName evidence="8">TauD/TfdA family dioxygenase</fullName>
    </submittedName>
</protein>
<dbReference type="Proteomes" id="UP000676409">
    <property type="component" value="Chromosome"/>
</dbReference>
<evidence type="ECO:0000256" key="2">
    <source>
        <dbReference type="ARBA" id="ARBA00005896"/>
    </source>
</evidence>
<dbReference type="AlphaFoldDB" id="A0A975G3R7"/>
<evidence type="ECO:0000256" key="6">
    <source>
        <dbReference type="ARBA" id="ARBA00023004"/>
    </source>
</evidence>
<accession>A0A975G3R7</accession>
<dbReference type="InterPro" id="IPR051323">
    <property type="entry name" value="AtsK-like"/>
</dbReference>
<evidence type="ECO:0000313" key="9">
    <source>
        <dbReference type="Proteomes" id="UP000676409"/>
    </source>
</evidence>
<evidence type="ECO:0000256" key="1">
    <source>
        <dbReference type="ARBA" id="ARBA00001954"/>
    </source>
</evidence>
<dbReference type="InterPro" id="IPR042098">
    <property type="entry name" value="TauD-like_sf"/>
</dbReference>
<dbReference type="EMBL" id="CP073078">
    <property type="protein sequence ID" value="QUD90126.1"/>
    <property type="molecule type" value="Genomic_DNA"/>
</dbReference>
<organism evidence="8 9">
    <name type="scientific">Phenylobacterium montanum</name>
    <dbReference type="NCBI Taxonomy" id="2823693"/>
    <lineage>
        <taxon>Bacteria</taxon>
        <taxon>Pseudomonadati</taxon>
        <taxon>Pseudomonadota</taxon>
        <taxon>Alphaproteobacteria</taxon>
        <taxon>Caulobacterales</taxon>
        <taxon>Caulobacteraceae</taxon>
        <taxon>Phenylobacterium</taxon>
    </lineage>
</organism>
<evidence type="ECO:0000259" key="7">
    <source>
        <dbReference type="Pfam" id="PF02668"/>
    </source>
</evidence>
<dbReference type="GO" id="GO:0005737">
    <property type="term" value="C:cytoplasm"/>
    <property type="evidence" value="ECO:0007669"/>
    <property type="project" value="TreeGrafter"/>
</dbReference>
<proteinExistence type="inferred from homology"/>
<evidence type="ECO:0000256" key="4">
    <source>
        <dbReference type="ARBA" id="ARBA00022964"/>
    </source>
</evidence>
<dbReference type="PANTHER" id="PTHR30468:SF5">
    <property type="entry name" value="ALPHA-KETOGLUTARATE-DEPENDENT SULFATE ESTER DIOXYGENASE"/>
    <property type="match status" value="1"/>
</dbReference>
<dbReference type="Gene3D" id="3.60.130.10">
    <property type="entry name" value="Clavaminate synthase-like"/>
    <property type="match status" value="1"/>
</dbReference>